<feature type="domain" description="EamA" evidence="7">
    <location>
        <begin position="162"/>
        <end position="299"/>
    </location>
</feature>
<feature type="transmembrane region" description="Helical" evidence="6">
    <location>
        <begin position="285"/>
        <end position="301"/>
    </location>
</feature>
<proteinExistence type="inferred from homology"/>
<comment type="similarity">
    <text evidence="2">Belongs to the drug/metabolite transporter (DMT) superfamily. 10 TMS drug/metabolite exporter (DME) (TC 2.A.7.3) family.</text>
</comment>
<dbReference type="PANTHER" id="PTHR22911:SF6">
    <property type="entry name" value="SOLUTE CARRIER FAMILY 35 MEMBER G1"/>
    <property type="match status" value="1"/>
</dbReference>
<accession>A0A2R4MAA3</accession>
<feature type="transmembrane region" description="Helical" evidence="6">
    <location>
        <begin position="80"/>
        <end position="98"/>
    </location>
</feature>
<dbReference type="KEGG" id="mmyr:MXMO3_00395"/>
<evidence type="ECO:0000256" key="4">
    <source>
        <dbReference type="ARBA" id="ARBA00022989"/>
    </source>
</evidence>
<name>A0A2R4MAA3_9HYPH</name>
<dbReference type="EMBL" id="CP021330">
    <property type="protein sequence ID" value="AVX02942.1"/>
    <property type="molecule type" value="Genomic_DNA"/>
</dbReference>
<evidence type="ECO:0000256" key="5">
    <source>
        <dbReference type="ARBA" id="ARBA00023136"/>
    </source>
</evidence>
<keyword evidence="3 6" id="KW-0812">Transmembrane</keyword>
<dbReference type="InterPro" id="IPR037185">
    <property type="entry name" value="EmrE-like"/>
</dbReference>
<dbReference type="RefSeq" id="WP_117394767.1">
    <property type="nucleotide sequence ID" value="NZ_CP021330.1"/>
</dbReference>
<evidence type="ECO:0000256" key="6">
    <source>
        <dbReference type="SAM" id="Phobius"/>
    </source>
</evidence>
<comment type="subcellular location">
    <subcellularLocation>
        <location evidence="1">Membrane</location>
        <topology evidence="1">Multi-pass membrane protein</topology>
    </subcellularLocation>
</comment>
<dbReference type="STRING" id="1122213.GCA_000423365_03107"/>
<evidence type="ECO:0000313" key="8">
    <source>
        <dbReference type="EMBL" id="AVX02942.1"/>
    </source>
</evidence>
<keyword evidence="4 6" id="KW-1133">Transmembrane helix</keyword>
<dbReference type="GO" id="GO:0016020">
    <property type="term" value="C:membrane"/>
    <property type="evidence" value="ECO:0007669"/>
    <property type="project" value="UniProtKB-SubCell"/>
</dbReference>
<feature type="transmembrane region" description="Helical" evidence="6">
    <location>
        <begin position="104"/>
        <end position="125"/>
    </location>
</feature>
<reference evidence="8 9" key="1">
    <citation type="submission" date="2017-05" db="EMBL/GenBank/DDBJ databases">
        <title>Genome Analysis of Maritalea myrionectae HL2708#5.</title>
        <authorList>
            <consortium name="Cotde Inc.-PKNU"/>
            <person name="Jang D."/>
            <person name="Oh H.-M."/>
        </authorList>
    </citation>
    <scope>NUCLEOTIDE SEQUENCE [LARGE SCALE GENOMIC DNA]</scope>
    <source>
        <strain evidence="8 9">HL2708#5</strain>
    </source>
</reference>
<keyword evidence="5 6" id="KW-0472">Membrane</keyword>
<feature type="transmembrane region" description="Helical" evidence="6">
    <location>
        <begin position="50"/>
        <end position="68"/>
    </location>
</feature>
<feature type="transmembrane region" description="Helical" evidence="6">
    <location>
        <begin position="189"/>
        <end position="209"/>
    </location>
</feature>
<protein>
    <submittedName>
        <fullName evidence="8">Riboflavin transporter</fullName>
    </submittedName>
</protein>
<feature type="transmembrane region" description="Helical" evidence="6">
    <location>
        <begin position="12"/>
        <end position="30"/>
    </location>
</feature>
<dbReference type="AlphaFoldDB" id="A0A2R4MAA3"/>
<feature type="transmembrane region" description="Helical" evidence="6">
    <location>
        <begin position="229"/>
        <end position="251"/>
    </location>
</feature>
<organism evidence="8 9">
    <name type="scientific">Maritalea myrionectae</name>
    <dbReference type="NCBI Taxonomy" id="454601"/>
    <lineage>
        <taxon>Bacteria</taxon>
        <taxon>Pseudomonadati</taxon>
        <taxon>Pseudomonadota</taxon>
        <taxon>Alphaproteobacteria</taxon>
        <taxon>Hyphomicrobiales</taxon>
        <taxon>Devosiaceae</taxon>
        <taxon>Maritalea</taxon>
    </lineage>
</organism>
<evidence type="ECO:0000313" key="9">
    <source>
        <dbReference type="Proteomes" id="UP000258927"/>
    </source>
</evidence>
<evidence type="ECO:0000259" key="7">
    <source>
        <dbReference type="Pfam" id="PF00892"/>
    </source>
</evidence>
<evidence type="ECO:0000256" key="2">
    <source>
        <dbReference type="ARBA" id="ARBA00009853"/>
    </source>
</evidence>
<feature type="domain" description="EamA" evidence="7">
    <location>
        <begin position="18"/>
        <end position="148"/>
    </location>
</feature>
<dbReference type="SUPFAM" id="SSF103481">
    <property type="entry name" value="Multidrug resistance efflux transporter EmrE"/>
    <property type="match status" value="2"/>
</dbReference>
<keyword evidence="9" id="KW-1185">Reference proteome</keyword>
<dbReference type="PANTHER" id="PTHR22911">
    <property type="entry name" value="ACYL-MALONYL CONDENSING ENZYME-RELATED"/>
    <property type="match status" value="1"/>
</dbReference>
<dbReference type="InterPro" id="IPR000620">
    <property type="entry name" value="EamA_dom"/>
</dbReference>
<gene>
    <name evidence="8" type="ORF">MXMO3_00395</name>
</gene>
<evidence type="ECO:0000256" key="3">
    <source>
        <dbReference type="ARBA" id="ARBA00022692"/>
    </source>
</evidence>
<feature type="transmembrane region" description="Helical" evidence="6">
    <location>
        <begin position="132"/>
        <end position="149"/>
    </location>
</feature>
<dbReference type="Pfam" id="PF00892">
    <property type="entry name" value="EamA"/>
    <property type="match status" value="2"/>
</dbReference>
<dbReference type="Proteomes" id="UP000258927">
    <property type="component" value="Chromosome"/>
</dbReference>
<evidence type="ECO:0000256" key="1">
    <source>
        <dbReference type="ARBA" id="ARBA00004141"/>
    </source>
</evidence>
<sequence>MDQSANLALRNPAILAGLYMVGAGIAFAAVNSLTQLATLTHGTPSTAAAFWQYLLAFFIMLPMVSQLGSGALKTKRPVMHVLRVIAASIGVQLWVLGLAKGVPIWQAIALIMTSTFFVTIGAALILRETVGWARWAATLLGFVGGMIILEPWADGFTINSLLPVGAALFWAITSLFTKELTKTEHSDSITLYLLLLTAPANALFAFSAAQGNPEMGLLDGFAISNNMALIYIIAAGLLVALAQFMITKAYATADAAYVQPFDHLKLPFNVLGGLLVFGWVPTGNLWVGAALIIVASLYIAQREAKRRP</sequence>